<accession>A0ABQ9IN14</accession>
<dbReference type="Proteomes" id="UP001159363">
    <property type="component" value="Chromosome 1"/>
</dbReference>
<organism evidence="1 2">
    <name type="scientific">Dryococelus australis</name>
    <dbReference type="NCBI Taxonomy" id="614101"/>
    <lineage>
        <taxon>Eukaryota</taxon>
        <taxon>Metazoa</taxon>
        <taxon>Ecdysozoa</taxon>
        <taxon>Arthropoda</taxon>
        <taxon>Hexapoda</taxon>
        <taxon>Insecta</taxon>
        <taxon>Pterygota</taxon>
        <taxon>Neoptera</taxon>
        <taxon>Polyneoptera</taxon>
        <taxon>Phasmatodea</taxon>
        <taxon>Verophasmatodea</taxon>
        <taxon>Anareolatae</taxon>
        <taxon>Phasmatidae</taxon>
        <taxon>Eurycanthinae</taxon>
        <taxon>Dryococelus</taxon>
    </lineage>
</organism>
<proteinExistence type="predicted"/>
<keyword evidence="2" id="KW-1185">Reference proteome</keyword>
<protein>
    <submittedName>
        <fullName evidence="1">Uncharacterized protein</fullName>
    </submittedName>
</protein>
<gene>
    <name evidence="1" type="ORF">PR048_003460</name>
</gene>
<sequence length="327" mass="37226">MAAVERSASKHITNYATISDSNDDVFSSDASVCDPDYINDSGNNSDTLGKLIENRVGHINNIVKAVETSSVSPTDKRVCHNSHPRKYTQDTVDHVHKHIDQFPKYRKPLQSEKEFRQNVYVCGIFRREDKYGRIFTEDSNVSFKTSKSDTCPTCDELSIEVTASDGQHCRQNEHESHLHQRRAEAGQTNIQHQTTRAKSDPDYHIVSCLKKHLEVNDIRRETSIAIPDNCCGQNENWNAIGFWLCVVSAERFKCVEHHFPLPGHSMLPTYCHRFREINSCRRRCVVEMAKLYGGEEIVPRKKNPPTDGDICPDTNIRVNPAAEIKSD</sequence>
<comment type="caution">
    <text evidence="1">The sequence shown here is derived from an EMBL/GenBank/DDBJ whole genome shotgun (WGS) entry which is preliminary data.</text>
</comment>
<reference evidence="1 2" key="1">
    <citation type="submission" date="2023-02" db="EMBL/GenBank/DDBJ databases">
        <title>LHISI_Scaffold_Assembly.</title>
        <authorList>
            <person name="Stuart O.P."/>
            <person name="Cleave R."/>
            <person name="Magrath M.J.L."/>
            <person name="Mikheyev A.S."/>
        </authorList>
    </citation>
    <scope>NUCLEOTIDE SEQUENCE [LARGE SCALE GENOMIC DNA]</scope>
    <source>
        <strain evidence="1">Daus_M_001</strain>
        <tissue evidence="1">Leg muscle</tissue>
    </source>
</reference>
<name>A0ABQ9IN14_9NEOP</name>
<evidence type="ECO:0000313" key="2">
    <source>
        <dbReference type="Proteomes" id="UP001159363"/>
    </source>
</evidence>
<evidence type="ECO:0000313" key="1">
    <source>
        <dbReference type="EMBL" id="KAJ8898100.1"/>
    </source>
</evidence>
<dbReference type="EMBL" id="JARBHB010000001">
    <property type="protein sequence ID" value="KAJ8898100.1"/>
    <property type="molecule type" value="Genomic_DNA"/>
</dbReference>